<keyword evidence="1" id="KW-0812">Transmembrane</keyword>
<gene>
    <name evidence="2" type="ordered locus">Rleg2_4723</name>
</gene>
<dbReference type="Gene3D" id="1.10.287.70">
    <property type="match status" value="1"/>
</dbReference>
<evidence type="ECO:0000313" key="2">
    <source>
        <dbReference type="EMBL" id="ACI57973.1"/>
    </source>
</evidence>
<evidence type="ECO:0008006" key="4">
    <source>
        <dbReference type="Google" id="ProtNLM"/>
    </source>
</evidence>
<feature type="transmembrane region" description="Helical" evidence="1">
    <location>
        <begin position="132"/>
        <end position="153"/>
    </location>
</feature>
<accession>A0ABF7QUC3</accession>
<dbReference type="AlphaFoldDB" id="A0ABF7QUC3"/>
<reference evidence="2 3" key="1">
    <citation type="journal article" date="2010" name="Stand. Genomic Sci.">
        <title>Complete genome sequence of Rhizobium leguminosarum bv trifolii strain WSM2304, an effective microsymbiont of the South American clover Trifolium polymorphum.</title>
        <authorList>
            <person name="Reeve W."/>
            <person name="O'Hara G."/>
            <person name="Chain P."/>
            <person name="Ardley J."/>
            <person name="Brau L."/>
            <person name="Nandesena K."/>
            <person name="Tiwari R."/>
            <person name="Malfatti S."/>
            <person name="Kiss H."/>
            <person name="Lapidus A."/>
            <person name="Copeland A."/>
            <person name="Nolan M."/>
            <person name="Land M."/>
            <person name="Ivanova N."/>
            <person name="Mavromatis K."/>
            <person name="Markowitz V."/>
            <person name="Kyrpides N."/>
            <person name="Melino V."/>
            <person name="Denton M."/>
            <person name="Yates R."/>
            <person name="Howieson J."/>
        </authorList>
    </citation>
    <scope>NUCLEOTIDE SEQUENCE [LARGE SCALE GENOMIC DNA]</scope>
    <source>
        <strain evidence="2 3">WSM2304</strain>
    </source>
</reference>
<keyword evidence="1" id="KW-1133">Transmembrane helix</keyword>
<evidence type="ECO:0000313" key="3">
    <source>
        <dbReference type="Proteomes" id="UP000008330"/>
    </source>
</evidence>
<organism evidence="2 3">
    <name type="scientific">Rhizobium leguminosarum bv. trifolii (strain WSM2304)</name>
    <dbReference type="NCBI Taxonomy" id="395492"/>
    <lineage>
        <taxon>Bacteria</taxon>
        <taxon>Pseudomonadati</taxon>
        <taxon>Pseudomonadota</taxon>
        <taxon>Alphaproteobacteria</taxon>
        <taxon>Hyphomicrobiales</taxon>
        <taxon>Rhizobiaceae</taxon>
        <taxon>Rhizobium/Agrobacterium group</taxon>
        <taxon>Rhizobium</taxon>
    </lineage>
</organism>
<dbReference type="KEGG" id="rlt:Rleg2_4723"/>
<feature type="transmembrane region" description="Helical" evidence="1">
    <location>
        <begin position="12"/>
        <end position="32"/>
    </location>
</feature>
<keyword evidence="1" id="KW-0472">Membrane</keyword>
<sequence>MTVEQIAGAGLMVLFLADIFLTVLFAGTGLLAPRWNQLVWASVRGVAGLFGRSHSSALSFGGPVIVIRLIAFWALGLTIGAALIIRPELGAAIRPSSGGTPTDFMAALLVAGNSLSIVGGGDYSPHTSTTRILFLANSLIGASVLSLMLGYLVQVYSALRERNALALTVDLMTGCTGDAAQMLARLGPDGDFSNATSELSNLARLLAMTKEAHHFYPLLFCFRFREPFYSVSRFSFILLDLTTLIETTLDRQQHSALVRSAPVVSLQSCARLLLATLDRNFPTVGEKQMQSRTGDFASSCAAAFETSRRAGIKTNPDAQRCADQRGQWEPLVRRVGPKLGYDMNEVDCRRTREEGATLK</sequence>
<keyword evidence="3" id="KW-1185">Reference proteome</keyword>
<evidence type="ECO:0000256" key="1">
    <source>
        <dbReference type="SAM" id="Phobius"/>
    </source>
</evidence>
<proteinExistence type="predicted"/>
<dbReference type="RefSeq" id="WP_012555725.1">
    <property type="nucleotide sequence ID" value="NC_011368.1"/>
</dbReference>
<dbReference type="SUPFAM" id="SSF81324">
    <property type="entry name" value="Voltage-gated potassium channels"/>
    <property type="match status" value="1"/>
</dbReference>
<feature type="transmembrane region" description="Helical" evidence="1">
    <location>
        <begin position="65"/>
        <end position="84"/>
    </location>
</feature>
<protein>
    <recommendedName>
        <fullName evidence="4">Potassium channel domain-containing protein</fullName>
    </recommendedName>
</protein>
<name>A0ABF7QUC3_RHILW</name>
<geneLocation type="plasmid" evidence="2 3">
    <name>pRLG201</name>
</geneLocation>
<keyword evidence="2" id="KW-0614">Plasmid</keyword>
<dbReference type="Proteomes" id="UP000008330">
    <property type="component" value="Plasmid pRLG201"/>
</dbReference>
<dbReference type="EMBL" id="CP001192">
    <property type="protein sequence ID" value="ACI57973.1"/>
    <property type="molecule type" value="Genomic_DNA"/>
</dbReference>